<accession>A0ABP7TUS1</accession>
<proteinExistence type="predicted"/>
<evidence type="ECO:0000256" key="1">
    <source>
        <dbReference type="SAM" id="MobiDB-lite"/>
    </source>
</evidence>
<dbReference type="RefSeq" id="WP_344764933.1">
    <property type="nucleotide sequence ID" value="NZ_BAAAZE010000013.1"/>
</dbReference>
<protein>
    <submittedName>
        <fullName evidence="2">Uncharacterized protein</fullName>
    </submittedName>
</protein>
<name>A0ABP7TUS1_9BURK</name>
<comment type="caution">
    <text evidence="2">The sequence shown here is derived from an EMBL/GenBank/DDBJ whole genome shotgun (WGS) entry which is preliminary data.</text>
</comment>
<evidence type="ECO:0000313" key="2">
    <source>
        <dbReference type="EMBL" id="GAA4031582.1"/>
    </source>
</evidence>
<sequence>MTPVKKGGQPVDTAIHPRPDPAAEVDDPTRESGDPSQFTPDEDVLESEEPIENALEKSFPASPTRKKT</sequence>
<dbReference type="Proteomes" id="UP001501353">
    <property type="component" value="Unassembled WGS sequence"/>
</dbReference>
<feature type="compositionally biased region" description="Acidic residues" evidence="1">
    <location>
        <begin position="40"/>
        <end position="51"/>
    </location>
</feature>
<gene>
    <name evidence="2" type="ORF">GCM10022212_32890</name>
</gene>
<reference evidence="3" key="1">
    <citation type="journal article" date="2019" name="Int. J. Syst. Evol. Microbiol.">
        <title>The Global Catalogue of Microorganisms (GCM) 10K type strain sequencing project: providing services to taxonomists for standard genome sequencing and annotation.</title>
        <authorList>
            <consortium name="The Broad Institute Genomics Platform"/>
            <consortium name="The Broad Institute Genome Sequencing Center for Infectious Disease"/>
            <person name="Wu L."/>
            <person name="Ma J."/>
        </authorList>
    </citation>
    <scope>NUCLEOTIDE SEQUENCE [LARGE SCALE GENOMIC DNA]</scope>
    <source>
        <strain evidence="3">JCM 16673</strain>
    </source>
</reference>
<evidence type="ECO:0000313" key="3">
    <source>
        <dbReference type="Proteomes" id="UP001501353"/>
    </source>
</evidence>
<feature type="compositionally biased region" description="Basic and acidic residues" evidence="1">
    <location>
        <begin position="15"/>
        <end position="33"/>
    </location>
</feature>
<organism evidence="2 3">
    <name type="scientific">Actimicrobium antarcticum</name>
    <dbReference type="NCBI Taxonomy" id="1051899"/>
    <lineage>
        <taxon>Bacteria</taxon>
        <taxon>Pseudomonadati</taxon>
        <taxon>Pseudomonadota</taxon>
        <taxon>Betaproteobacteria</taxon>
        <taxon>Burkholderiales</taxon>
        <taxon>Oxalobacteraceae</taxon>
        <taxon>Actimicrobium</taxon>
    </lineage>
</organism>
<keyword evidence="3" id="KW-1185">Reference proteome</keyword>
<dbReference type="EMBL" id="BAAAZE010000013">
    <property type="protein sequence ID" value="GAA4031582.1"/>
    <property type="molecule type" value="Genomic_DNA"/>
</dbReference>
<feature type="region of interest" description="Disordered" evidence="1">
    <location>
        <begin position="1"/>
        <end position="68"/>
    </location>
</feature>